<keyword evidence="3" id="KW-0677">Repeat</keyword>
<dbReference type="Pfam" id="PF00400">
    <property type="entry name" value="WD40"/>
    <property type="match status" value="2"/>
</dbReference>
<dbReference type="InterPro" id="IPR011992">
    <property type="entry name" value="EF-hand-dom_pair"/>
</dbReference>
<evidence type="ECO:0000313" key="8">
    <source>
        <dbReference type="Proteomes" id="UP000824540"/>
    </source>
</evidence>
<dbReference type="EMBL" id="JAFBMS010000301">
    <property type="protein sequence ID" value="KAG9331717.1"/>
    <property type="molecule type" value="Genomic_DNA"/>
</dbReference>
<evidence type="ECO:0000256" key="6">
    <source>
        <dbReference type="SAM" id="MobiDB-lite"/>
    </source>
</evidence>
<evidence type="ECO:0000256" key="2">
    <source>
        <dbReference type="ARBA" id="ARBA00022574"/>
    </source>
</evidence>
<comment type="subcellular location">
    <subcellularLocation>
        <location evidence="1">Cell projection</location>
        <location evidence="1">Cilium</location>
    </subcellularLocation>
</comment>
<dbReference type="OrthoDB" id="4899631at2759"/>
<dbReference type="InterPro" id="IPR015943">
    <property type="entry name" value="WD40/YVTN_repeat-like_dom_sf"/>
</dbReference>
<feature type="compositionally biased region" description="Acidic residues" evidence="6">
    <location>
        <begin position="54"/>
        <end position="66"/>
    </location>
</feature>
<dbReference type="Gene3D" id="1.10.238.10">
    <property type="entry name" value="EF-hand"/>
    <property type="match status" value="1"/>
</dbReference>
<evidence type="ECO:0000256" key="4">
    <source>
        <dbReference type="ARBA" id="ARBA00023273"/>
    </source>
</evidence>
<gene>
    <name evidence="7" type="ORF">JZ751_018372</name>
</gene>
<proteinExistence type="predicted"/>
<dbReference type="SMART" id="SM00320">
    <property type="entry name" value="WD40"/>
    <property type="match status" value="7"/>
</dbReference>
<dbReference type="InterPro" id="IPR011047">
    <property type="entry name" value="Quinoprotein_ADH-like_sf"/>
</dbReference>
<dbReference type="PANTHER" id="PTHR13720:SF13">
    <property type="entry name" value="CILIA- AND FLAGELLA-ASSOCIATED PROTEIN 251"/>
    <property type="match status" value="1"/>
</dbReference>
<evidence type="ECO:0000256" key="3">
    <source>
        <dbReference type="ARBA" id="ARBA00022737"/>
    </source>
</evidence>
<comment type="caution">
    <text evidence="7">The sequence shown here is derived from an EMBL/GenBank/DDBJ whole genome shotgun (WGS) entry which is preliminary data.</text>
</comment>
<feature type="region of interest" description="Disordered" evidence="6">
    <location>
        <begin position="1006"/>
        <end position="1033"/>
    </location>
</feature>
<keyword evidence="8" id="KW-1185">Reference proteome</keyword>
<dbReference type="Proteomes" id="UP000824540">
    <property type="component" value="Unassembled WGS sequence"/>
</dbReference>
<dbReference type="SUPFAM" id="SSF47473">
    <property type="entry name" value="EF-hand"/>
    <property type="match status" value="1"/>
</dbReference>
<protein>
    <recommendedName>
        <fullName evidence="5">Cilia- and flagella-associated protein 251</fullName>
    </recommendedName>
</protein>
<evidence type="ECO:0000256" key="1">
    <source>
        <dbReference type="ARBA" id="ARBA00004138"/>
    </source>
</evidence>
<keyword evidence="4" id="KW-0966">Cell projection</keyword>
<dbReference type="InterPro" id="IPR001680">
    <property type="entry name" value="WD40_rpt"/>
</dbReference>
<accession>A0A8T2N597</accession>
<dbReference type="SUPFAM" id="SSF50978">
    <property type="entry name" value="WD40 repeat-like"/>
    <property type="match status" value="2"/>
</dbReference>
<reference evidence="7" key="1">
    <citation type="thesis" date="2021" institute="BYU ScholarsArchive" country="Provo, UT, USA">
        <title>Applications of and Algorithms for Genome Assembly and Genomic Analyses with an Emphasis on Marine Teleosts.</title>
        <authorList>
            <person name="Pickett B.D."/>
        </authorList>
    </citation>
    <scope>NUCLEOTIDE SEQUENCE</scope>
    <source>
        <strain evidence="7">HI-2016</strain>
    </source>
</reference>
<evidence type="ECO:0000256" key="5">
    <source>
        <dbReference type="ARBA" id="ARBA00040994"/>
    </source>
</evidence>
<feature type="region of interest" description="Disordered" evidence="6">
    <location>
        <begin position="1"/>
        <end position="109"/>
    </location>
</feature>
<dbReference type="InterPro" id="IPR036322">
    <property type="entry name" value="WD40_repeat_dom_sf"/>
</dbReference>
<dbReference type="InterPro" id="IPR050630">
    <property type="entry name" value="WD_repeat_EMAP"/>
</dbReference>
<keyword evidence="2" id="KW-0853">WD repeat</keyword>
<name>A0A8T2N597_9TELE</name>
<evidence type="ECO:0000313" key="7">
    <source>
        <dbReference type="EMBL" id="KAG9331717.1"/>
    </source>
</evidence>
<dbReference type="AlphaFoldDB" id="A0A8T2N597"/>
<sequence length="1033" mass="115387">MSDTDEPQPGNAVEEEEDATELTATPESPQSPANGPEGQEATEENEQVNQGGQDGEELNPEEEQEGEQDREIREQSNENAVEQGREEEEIPATGGEEPTDSPCNTGTPRLLQPQKRITINPEKYPLNVKWALGINQALPVISLLDSERLEIAYGCSNVAVIYDHTSNSQHIFQGHYNPISCLCVSEDRRWLVTADKGPDSLVLIWETHTGFPVQTLFGCHPEGGVSGMALSHDSKYLVTVGAGEIQRVCVWDWTSEADGPVCATQIQPEFGCQSHVVFHPNDSTQFLSNSRNQVVFYRWDTGELEYSAPALSDKTFKKKVGSFSQSLFHSEGMEAFSGTLLGNVVVWDVVQDSASQVEKERRALKLIPLQKHGITVLTRTDRCIVTGNTRGHVTFYDEHLKLIKWYDKFNLDPITSISFSKETNGDLGNQESYLKDDRPSVMQNFVLSTDSATVVHVNTQSGQLQVVLRENSGALHAVACHPTLPILTTGSYCGILRAWDYQSLGPICSRAFHTERQIHCLAYDPRGFYLAAGFTCGTVYILDAIDLHNKPENRFRCANDGITHITFSHDSHYLATADMAKAVTVYRLCPQDGKLVWDFQWRHRYHYEPIQDLLFGVYPGSTQPRLLSLGMDRRLVEYDLKNSGEADLRILSTTRVEQSAVPTCMAWYPPFTSEELLLTASHLYKMKLFNTTTKMCRKTLLGPTHSSPIQKMSVLPPSPNGEPSSHYLAYIAHNKLGLQILPVDGNPCRYSALICHPAGISHLACSNDGRYIFTSGGTDCTVCCWEINLRALEAEAALGGRDLVPFYSLLEGGKDGQLFKDMTDYFYYCQLRIQGIDSMEPRRVSTRIPLSELPVMMRALGFFPTHKEIEDMQNEVKYSRYAETGEIVTDIDLDEFIKLYINHRPVVDRSREELQHAFSVLGQLNERGERVIKRDEMLHLLQTRGEPMTEEELAECFAILLGASVEGGLPELGGFDCKDSADLLESVLPEEISLETFIVDILGWPASAKEPPPTETGAPHRPEAQYQSESDAP</sequence>
<dbReference type="SUPFAM" id="SSF50998">
    <property type="entry name" value="Quinoprotein alcohol dehydrogenase-like"/>
    <property type="match status" value="1"/>
</dbReference>
<feature type="compositionally biased region" description="Basic and acidic residues" evidence="6">
    <location>
        <begin position="67"/>
        <end position="76"/>
    </location>
</feature>
<organism evidence="7 8">
    <name type="scientific">Albula glossodonta</name>
    <name type="common">roundjaw bonefish</name>
    <dbReference type="NCBI Taxonomy" id="121402"/>
    <lineage>
        <taxon>Eukaryota</taxon>
        <taxon>Metazoa</taxon>
        <taxon>Chordata</taxon>
        <taxon>Craniata</taxon>
        <taxon>Vertebrata</taxon>
        <taxon>Euteleostomi</taxon>
        <taxon>Actinopterygii</taxon>
        <taxon>Neopterygii</taxon>
        <taxon>Teleostei</taxon>
        <taxon>Albuliformes</taxon>
        <taxon>Albulidae</taxon>
        <taxon>Albula</taxon>
    </lineage>
</organism>
<dbReference type="GO" id="GO:0036126">
    <property type="term" value="C:sperm flagellum"/>
    <property type="evidence" value="ECO:0007669"/>
    <property type="project" value="TreeGrafter"/>
</dbReference>
<dbReference type="PANTHER" id="PTHR13720">
    <property type="entry name" value="WD-40 REPEAT PROTEIN"/>
    <property type="match status" value="1"/>
</dbReference>
<dbReference type="Gene3D" id="2.130.10.10">
    <property type="entry name" value="YVTN repeat-like/Quinoprotein amine dehydrogenase"/>
    <property type="match status" value="3"/>
</dbReference>